<evidence type="ECO:0000313" key="8">
    <source>
        <dbReference type="Proteomes" id="UP001177003"/>
    </source>
</evidence>
<dbReference type="Gene3D" id="6.10.250.210">
    <property type="match status" value="1"/>
</dbReference>
<comment type="function">
    <text evidence="1">Putative gamma-glutamylcyclotransferase.</text>
</comment>
<dbReference type="PANTHER" id="PTHR31544">
    <property type="entry name" value="AIG2-LIKE PROTEIN D"/>
    <property type="match status" value="1"/>
</dbReference>
<dbReference type="CDD" id="cd06661">
    <property type="entry name" value="GGCT_like"/>
    <property type="match status" value="1"/>
</dbReference>
<dbReference type="Gene3D" id="3.10.490.10">
    <property type="entry name" value="Gamma-glutamyl cyclotransferase-like"/>
    <property type="match status" value="1"/>
</dbReference>
<keyword evidence="4" id="KW-0012">Acyltransferase</keyword>
<comment type="similarity">
    <text evidence="2">Belongs to the gamma-glutamylcyclotransferase family.</text>
</comment>
<name>A0AA35YJJ4_LACSI</name>
<dbReference type="InterPro" id="IPR013024">
    <property type="entry name" value="GGCT-like"/>
</dbReference>
<dbReference type="Pfam" id="PF06094">
    <property type="entry name" value="GGACT"/>
    <property type="match status" value="1"/>
</dbReference>
<protein>
    <recommendedName>
        <fullName evidence="5">Putative gamma-glutamylcyclotransferase</fullName>
    </recommendedName>
</protein>
<keyword evidence="3" id="KW-0808">Transferase</keyword>
<evidence type="ECO:0000256" key="1">
    <source>
        <dbReference type="ARBA" id="ARBA00002782"/>
    </source>
</evidence>
<evidence type="ECO:0000259" key="6">
    <source>
        <dbReference type="Pfam" id="PF06094"/>
    </source>
</evidence>
<accession>A0AA35YJJ4</accession>
<evidence type="ECO:0000256" key="5">
    <source>
        <dbReference type="ARBA" id="ARBA00030602"/>
    </source>
</evidence>
<feature type="domain" description="Gamma-glutamylcyclotransferase AIG2-like" evidence="6">
    <location>
        <begin position="25"/>
        <end position="136"/>
    </location>
</feature>
<dbReference type="InterPro" id="IPR009288">
    <property type="entry name" value="AIG2-like_dom"/>
</dbReference>
<dbReference type="InterPro" id="IPR045038">
    <property type="entry name" value="AIG2-like"/>
</dbReference>
<dbReference type="GO" id="GO:0016746">
    <property type="term" value="F:acyltransferase activity"/>
    <property type="evidence" value="ECO:0007669"/>
    <property type="project" value="UniProtKB-KW"/>
</dbReference>
<sequence length="167" mass="18500">MATASANTGAVGLGGCGGGNNDHTVFVYGSLLADDVVQVLLNRIPQTSPAILNGYHRFSIKGRVYPAIIPVENKKVTGRVLFGLSASELYILDTYEDEEYDKRAVDVSLLDTSEVLQAYVYIWANSSDPDLYGEWDFEEWKESKLEDYLKMTKSFVEELEDTASSLP</sequence>
<gene>
    <name evidence="7" type="ORF">LSALG_LOCUS15105</name>
</gene>
<keyword evidence="8" id="KW-1185">Reference proteome</keyword>
<dbReference type="PANTHER" id="PTHR31544:SF10">
    <property type="entry name" value="GAMMA-GLUTAMYLCYCLOTRANSFERASE-RELATED"/>
    <property type="match status" value="1"/>
</dbReference>
<evidence type="ECO:0000313" key="7">
    <source>
        <dbReference type="EMBL" id="CAI9275062.1"/>
    </source>
</evidence>
<evidence type="ECO:0000256" key="4">
    <source>
        <dbReference type="ARBA" id="ARBA00023315"/>
    </source>
</evidence>
<evidence type="ECO:0000256" key="3">
    <source>
        <dbReference type="ARBA" id="ARBA00022679"/>
    </source>
</evidence>
<dbReference type="EMBL" id="OX465079">
    <property type="protein sequence ID" value="CAI9275062.1"/>
    <property type="molecule type" value="Genomic_DNA"/>
</dbReference>
<proteinExistence type="inferred from homology"/>
<evidence type="ECO:0000256" key="2">
    <source>
        <dbReference type="ARBA" id="ARBA00008861"/>
    </source>
</evidence>
<dbReference type="SUPFAM" id="SSF110857">
    <property type="entry name" value="Gamma-glutamyl cyclotransferase-like"/>
    <property type="match status" value="1"/>
</dbReference>
<dbReference type="Proteomes" id="UP001177003">
    <property type="component" value="Chromosome 3"/>
</dbReference>
<reference evidence="7" key="1">
    <citation type="submission" date="2023-04" db="EMBL/GenBank/DDBJ databases">
        <authorList>
            <person name="Vijverberg K."/>
            <person name="Xiong W."/>
            <person name="Schranz E."/>
        </authorList>
    </citation>
    <scope>NUCLEOTIDE SEQUENCE</scope>
</reference>
<dbReference type="InterPro" id="IPR036568">
    <property type="entry name" value="GGCT-like_sf"/>
</dbReference>
<organism evidence="7 8">
    <name type="scientific">Lactuca saligna</name>
    <name type="common">Willowleaf lettuce</name>
    <dbReference type="NCBI Taxonomy" id="75948"/>
    <lineage>
        <taxon>Eukaryota</taxon>
        <taxon>Viridiplantae</taxon>
        <taxon>Streptophyta</taxon>
        <taxon>Embryophyta</taxon>
        <taxon>Tracheophyta</taxon>
        <taxon>Spermatophyta</taxon>
        <taxon>Magnoliopsida</taxon>
        <taxon>eudicotyledons</taxon>
        <taxon>Gunneridae</taxon>
        <taxon>Pentapetalae</taxon>
        <taxon>asterids</taxon>
        <taxon>campanulids</taxon>
        <taxon>Asterales</taxon>
        <taxon>Asteraceae</taxon>
        <taxon>Cichorioideae</taxon>
        <taxon>Cichorieae</taxon>
        <taxon>Lactucinae</taxon>
        <taxon>Lactuca</taxon>
    </lineage>
</organism>
<dbReference type="AlphaFoldDB" id="A0AA35YJJ4"/>